<keyword evidence="1" id="KW-0812">Transmembrane</keyword>
<feature type="transmembrane region" description="Helical" evidence="1">
    <location>
        <begin position="30"/>
        <end position="49"/>
    </location>
</feature>
<evidence type="ECO:0000313" key="3">
    <source>
        <dbReference type="EMBL" id="APA95137.1"/>
    </source>
</evidence>
<protein>
    <submittedName>
        <fullName evidence="3">Cyclic-guanylate-specific phosphodiesterase</fullName>
        <ecNumber evidence="3">3.1.4.52</ecNumber>
    </submittedName>
    <submittedName>
        <fullName evidence="4">Diguanylate cyclase</fullName>
    </submittedName>
</protein>
<dbReference type="Proteomes" id="UP000037179">
    <property type="component" value="Unassembled WGS sequence"/>
</dbReference>
<keyword evidence="1" id="KW-0472">Membrane</keyword>
<dbReference type="EMBL" id="BBYQ01000011">
    <property type="protein sequence ID" value="GAP26949.1"/>
    <property type="molecule type" value="Genomic_DNA"/>
</dbReference>
<dbReference type="NCBIfam" id="TIGR00254">
    <property type="entry name" value="GGDEF"/>
    <property type="match status" value="1"/>
</dbReference>
<dbReference type="GO" id="GO:0071111">
    <property type="term" value="F:cyclic-guanylate-specific phosphodiesterase activity"/>
    <property type="evidence" value="ECO:0007669"/>
    <property type="project" value="UniProtKB-EC"/>
</dbReference>
<dbReference type="RefSeq" id="WP_033085924.1">
    <property type="nucleotide sequence ID" value="NZ_AP017900.1"/>
</dbReference>
<feature type="transmembrane region" description="Helical" evidence="1">
    <location>
        <begin position="158"/>
        <end position="186"/>
    </location>
</feature>
<dbReference type="AlphaFoldDB" id="A0ABC8AM43"/>
<keyword evidence="3" id="KW-0378">Hydrolase</keyword>
<gene>
    <name evidence="3" type="ORF">NS506_01063</name>
    <name evidence="4" type="ORF">NSK11_contig00011-0086</name>
</gene>
<dbReference type="PANTHER" id="PTHR45138">
    <property type="entry name" value="REGULATORY COMPONENTS OF SENSORY TRANSDUCTION SYSTEM"/>
    <property type="match status" value="1"/>
</dbReference>
<dbReference type="Pfam" id="PF00990">
    <property type="entry name" value="GGDEF"/>
    <property type="match status" value="1"/>
</dbReference>
<dbReference type="InterPro" id="IPR043128">
    <property type="entry name" value="Rev_trsase/Diguanyl_cyclase"/>
</dbReference>
<feature type="transmembrane region" description="Helical" evidence="1">
    <location>
        <begin position="132"/>
        <end position="152"/>
    </location>
</feature>
<keyword evidence="1" id="KW-1133">Transmembrane helix</keyword>
<dbReference type="KEGG" id="nsr:NS506_01063"/>
<dbReference type="PANTHER" id="PTHR45138:SF9">
    <property type="entry name" value="DIGUANYLATE CYCLASE DGCM-RELATED"/>
    <property type="match status" value="1"/>
</dbReference>
<feature type="transmembrane region" description="Helical" evidence="1">
    <location>
        <begin position="84"/>
        <end position="102"/>
    </location>
</feature>
<sequence>MRTWWRDPVDYRWLVRTLESRGALGTIKNVVGAGGAVMAVITTLIWVSAAGPTGAVGAVAGFNVAVGVGWALYWWFAPWPDERTSLVLMAVADLLIALGCVIDSDRVFGSLGVMLLVVTGGYFTFFHGPRVLAVHTVWSLLAVLVLSLLMVATAGGDLALAVAIILIMAAATVVVLPALHFCYWVLRVDALSDPLTTLLNRRGLDYYLSGWFDSSAGTPICVMTVDLDRFKAVNDTYGHPAGDQVLVKIAACLRTAVTTRTIVARSGGEEFVVVAHLSSAAAMAEADRLCRAIETASRSCTPVTASIGVAVVEGDSIDRCPERLLHNSDAAMYRAKQLGGNMVVLSA</sequence>
<evidence type="ECO:0000313" key="6">
    <source>
        <dbReference type="Proteomes" id="UP000180166"/>
    </source>
</evidence>
<dbReference type="CDD" id="cd01949">
    <property type="entry name" value="GGDEF"/>
    <property type="match status" value="1"/>
</dbReference>
<proteinExistence type="predicted"/>
<feature type="transmembrane region" description="Helical" evidence="1">
    <location>
        <begin position="108"/>
        <end position="125"/>
    </location>
</feature>
<organism evidence="3 6">
    <name type="scientific">Nocardia seriolae</name>
    <dbReference type="NCBI Taxonomy" id="37332"/>
    <lineage>
        <taxon>Bacteria</taxon>
        <taxon>Bacillati</taxon>
        <taxon>Actinomycetota</taxon>
        <taxon>Actinomycetes</taxon>
        <taxon>Mycobacteriales</taxon>
        <taxon>Nocardiaceae</taxon>
        <taxon>Nocardia</taxon>
    </lineage>
</organism>
<dbReference type="EC" id="3.1.4.52" evidence="3"/>
<dbReference type="EMBL" id="CP017839">
    <property type="protein sequence ID" value="APA95137.1"/>
    <property type="molecule type" value="Genomic_DNA"/>
</dbReference>
<feature type="transmembrane region" description="Helical" evidence="1">
    <location>
        <begin position="55"/>
        <end position="77"/>
    </location>
</feature>
<keyword evidence="5" id="KW-1185">Reference proteome</keyword>
<evidence type="ECO:0000259" key="2">
    <source>
        <dbReference type="PROSITE" id="PS50887"/>
    </source>
</evidence>
<name>A0ABC8AM43_9NOCA</name>
<dbReference type="InterPro" id="IPR000160">
    <property type="entry name" value="GGDEF_dom"/>
</dbReference>
<dbReference type="SMART" id="SM00267">
    <property type="entry name" value="GGDEF"/>
    <property type="match status" value="1"/>
</dbReference>
<evidence type="ECO:0000256" key="1">
    <source>
        <dbReference type="SAM" id="Phobius"/>
    </source>
</evidence>
<evidence type="ECO:0000313" key="4">
    <source>
        <dbReference type="EMBL" id="GAP26949.1"/>
    </source>
</evidence>
<dbReference type="GeneID" id="93371100"/>
<dbReference type="InterPro" id="IPR050469">
    <property type="entry name" value="Diguanylate_Cyclase"/>
</dbReference>
<dbReference type="Gene3D" id="3.30.70.270">
    <property type="match status" value="1"/>
</dbReference>
<dbReference type="InterPro" id="IPR029787">
    <property type="entry name" value="Nucleotide_cyclase"/>
</dbReference>
<reference evidence="4 5" key="2">
    <citation type="journal article" date="2016" name="Genome Announc.">
        <title>Draft Genome Sequence of Erythromycin- and Oxytetracycline-Sensitive Nocardia seriolae Strain U-1 (NBRC 110359).</title>
        <authorList>
            <person name="Imajoh M."/>
            <person name="Sukeda M."/>
            <person name="Shimizu M."/>
            <person name="Yamane J."/>
            <person name="Ohnishi K."/>
            <person name="Oshima S."/>
        </authorList>
    </citation>
    <scope>NUCLEOTIDE SEQUENCE [LARGE SCALE GENOMIC DNA]</scope>
    <source>
        <strain evidence="4 5">U-1</strain>
    </source>
</reference>
<dbReference type="PROSITE" id="PS50887">
    <property type="entry name" value="GGDEF"/>
    <property type="match status" value="1"/>
</dbReference>
<reference evidence="3 6" key="3">
    <citation type="submission" date="2016-10" db="EMBL/GenBank/DDBJ databases">
        <title>Genome sequence of Nocardia seriolae strain EM150506, isolated from Anguila japonica.</title>
        <authorList>
            <person name="Han H.-J."/>
        </authorList>
    </citation>
    <scope>NUCLEOTIDE SEQUENCE [LARGE SCALE GENOMIC DNA]</scope>
    <source>
        <strain evidence="3 6">EM150506</strain>
    </source>
</reference>
<dbReference type="Proteomes" id="UP000180166">
    <property type="component" value="Chromosome"/>
</dbReference>
<evidence type="ECO:0000313" key="5">
    <source>
        <dbReference type="Proteomes" id="UP000037179"/>
    </source>
</evidence>
<reference evidence="5" key="1">
    <citation type="submission" date="2015-07" db="EMBL/GenBank/DDBJ databases">
        <title>Nocardia seriolae U-1 whole genome shotgun sequence.</title>
        <authorList>
            <person name="Imajoh M."/>
            <person name="Fukumoto Y."/>
            <person name="Sukeda M."/>
            <person name="Yamane J."/>
            <person name="Yamasaki K."/>
            <person name="Shimizu M."/>
            <person name="Ohnishi K."/>
            <person name="Oshima S."/>
        </authorList>
    </citation>
    <scope>NUCLEOTIDE SEQUENCE [LARGE SCALE GENOMIC DNA]</scope>
    <source>
        <strain evidence="5">U-1</strain>
    </source>
</reference>
<feature type="domain" description="GGDEF" evidence="2">
    <location>
        <begin position="218"/>
        <end position="347"/>
    </location>
</feature>
<dbReference type="SUPFAM" id="SSF55073">
    <property type="entry name" value="Nucleotide cyclase"/>
    <property type="match status" value="1"/>
</dbReference>
<accession>A0ABC8AM43</accession>